<dbReference type="EMBL" id="PIUM01000001">
    <property type="protein sequence ID" value="PKU26665.1"/>
    <property type="molecule type" value="Genomic_DNA"/>
</dbReference>
<accession>A0A2N3Q1Z8</accession>
<dbReference type="Proteomes" id="UP000233293">
    <property type="component" value="Unassembled WGS sequence"/>
</dbReference>
<dbReference type="SUPFAM" id="SSF54523">
    <property type="entry name" value="Pili subunits"/>
    <property type="match status" value="1"/>
</dbReference>
<dbReference type="RefSeq" id="WP_101248748.1">
    <property type="nucleotide sequence ID" value="NZ_PIUM01000001.1"/>
</dbReference>
<feature type="transmembrane region" description="Helical" evidence="1">
    <location>
        <begin position="23"/>
        <end position="44"/>
    </location>
</feature>
<protein>
    <recommendedName>
        <fullName evidence="4">Prepilin-type cleavage/methylation domain-containing protein</fullName>
    </recommendedName>
</protein>
<evidence type="ECO:0008006" key="4">
    <source>
        <dbReference type="Google" id="ProtNLM"/>
    </source>
</evidence>
<gene>
    <name evidence="2" type="ORF">CWS72_01340</name>
</gene>
<dbReference type="NCBIfam" id="TIGR02532">
    <property type="entry name" value="IV_pilin_GFxxxE"/>
    <property type="match status" value="1"/>
</dbReference>
<evidence type="ECO:0000256" key="1">
    <source>
        <dbReference type="SAM" id="Phobius"/>
    </source>
</evidence>
<dbReference type="PROSITE" id="PS00409">
    <property type="entry name" value="PROKAR_NTER_METHYL"/>
    <property type="match status" value="1"/>
</dbReference>
<keyword evidence="1" id="KW-0812">Transmembrane</keyword>
<keyword evidence="3" id="KW-1185">Reference proteome</keyword>
<comment type="caution">
    <text evidence="2">The sequence shown here is derived from an EMBL/GenBank/DDBJ whole genome shotgun (WGS) entry which is preliminary data.</text>
</comment>
<keyword evidence="1" id="KW-1133">Transmembrane helix</keyword>
<evidence type="ECO:0000313" key="2">
    <source>
        <dbReference type="EMBL" id="PKU26665.1"/>
    </source>
</evidence>
<dbReference type="InterPro" id="IPR012902">
    <property type="entry name" value="N_methyl_site"/>
</dbReference>
<reference evidence="3" key="1">
    <citation type="submission" date="2017-12" db="EMBL/GenBank/DDBJ databases">
        <title>Draft genome sequence of Telmatospirillum siberiense 26-4b1T, an acidotolerant peatland alphaproteobacterium potentially involved in sulfur cycling.</title>
        <authorList>
            <person name="Hausmann B."/>
            <person name="Pjevac P."/>
            <person name="Schreck K."/>
            <person name="Herbold C.W."/>
            <person name="Daims H."/>
            <person name="Wagner M."/>
            <person name="Pester M."/>
            <person name="Loy A."/>
        </authorList>
    </citation>
    <scope>NUCLEOTIDE SEQUENCE [LARGE SCALE GENOMIC DNA]</scope>
    <source>
        <strain evidence="3">26-4b1</strain>
    </source>
</reference>
<dbReference type="Pfam" id="PF07963">
    <property type="entry name" value="N_methyl"/>
    <property type="match status" value="1"/>
</dbReference>
<organism evidence="2 3">
    <name type="scientific">Telmatospirillum siberiense</name>
    <dbReference type="NCBI Taxonomy" id="382514"/>
    <lineage>
        <taxon>Bacteria</taxon>
        <taxon>Pseudomonadati</taxon>
        <taxon>Pseudomonadota</taxon>
        <taxon>Alphaproteobacteria</taxon>
        <taxon>Rhodospirillales</taxon>
        <taxon>Rhodospirillaceae</taxon>
        <taxon>Telmatospirillum</taxon>
    </lineage>
</organism>
<sequence>MTEVAPSGGFLSRAGDCRNGQHGFTLIEMSIVLVIIGLIIGGIIKGQEVVNSARVKMQVAQIDAVRGAVYTFQDRYGYYPGDLTGRTTFGFTALTAATDGNQDGMIGAFQAAAPAYLADNANDTGNESQIVWLDLAAADLLSGIVVSSGNVFTSTSATYAGKIGGTFLTIGSYNMAANGGPAVRAPILRIQGNAPAAAVPTVGLKEADASGMDAKYDDGNPGTGTILVNTATYGTCTNPAPTTADPGVGRYVVSGVNPNSVSCVENFILQ</sequence>
<proteinExistence type="predicted"/>
<dbReference type="AlphaFoldDB" id="A0A2N3Q1Z8"/>
<dbReference type="Gene3D" id="3.30.700.10">
    <property type="entry name" value="Glycoprotein, Type 4 Pilin"/>
    <property type="match status" value="1"/>
</dbReference>
<evidence type="ECO:0000313" key="3">
    <source>
        <dbReference type="Proteomes" id="UP000233293"/>
    </source>
</evidence>
<keyword evidence="1" id="KW-0472">Membrane</keyword>
<dbReference type="InterPro" id="IPR045584">
    <property type="entry name" value="Pilin-like"/>
</dbReference>
<name>A0A2N3Q1Z8_9PROT</name>
<dbReference type="OrthoDB" id="7348958at2"/>